<dbReference type="CDD" id="cd00067">
    <property type="entry name" value="GAL4"/>
    <property type="match status" value="1"/>
</dbReference>
<dbReference type="GO" id="GO:0003677">
    <property type="term" value="F:DNA binding"/>
    <property type="evidence" value="ECO:0007669"/>
    <property type="project" value="UniProtKB-KW"/>
</dbReference>
<feature type="domain" description="Zn(2)-C6 fungal-type" evidence="7">
    <location>
        <begin position="11"/>
        <end position="43"/>
    </location>
</feature>
<dbReference type="SMART" id="SM00066">
    <property type="entry name" value="GAL4"/>
    <property type="match status" value="1"/>
</dbReference>
<keyword evidence="3" id="KW-0238">DNA-binding</keyword>
<evidence type="ECO:0000256" key="2">
    <source>
        <dbReference type="ARBA" id="ARBA00023015"/>
    </source>
</evidence>
<dbReference type="Proteomes" id="UP000326950">
    <property type="component" value="Unassembled WGS sequence"/>
</dbReference>
<dbReference type="GO" id="GO:0000981">
    <property type="term" value="F:DNA-binding transcription factor activity, RNA polymerase II-specific"/>
    <property type="evidence" value="ECO:0007669"/>
    <property type="project" value="InterPro"/>
</dbReference>
<name>A0A5N6URH6_ASPTM</name>
<dbReference type="SUPFAM" id="SSF57701">
    <property type="entry name" value="Zn2/Cys6 DNA-binding domain"/>
    <property type="match status" value="1"/>
</dbReference>
<proteinExistence type="predicted"/>
<evidence type="ECO:0000256" key="5">
    <source>
        <dbReference type="ARBA" id="ARBA00023242"/>
    </source>
</evidence>
<dbReference type="PANTHER" id="PTHR47425">
    <property type="entry name" value="FARB-RELATED"/>
    <property type="match status" value="1"/>
</dbReference>
<evidence type="ECO:0000256" key="3">
    <source>
        <dbReference type="ARBA" id="ARBA00023125"/>
    </source>
</evidence>
<dbReference type="InterPro" id="IPR001138">
    <property type="entry name" value="Zn2Cys6_DnaBD"/>
</dbReference>
<gene>
    <name evidence="8" type="ORF">BDV40DRAFT_301559</name>
</gene>
<dbReference type="PANTHER" id="PTHR47425:SF3">
    <property type="entry name" value="ZN(II)2CYS6 TRANSCRIPTION FACTOR (EUROFUNG)"/>
    <property type="match status" value="1"/>
</dbReference>
<evidence type="ECO:0000256" key="1">
    <source>
        <dbReference type="ARBA" id="ARBA00022723"/>
    </source>
</evidence>
<dbReference type="SMART" id="SM00906">
    <property type="entry name" value="Fungal_trans"/>
    <property type="match status" value="1"/>
</dbReference>
<dbReference type="OrthoDB" id="4161332at2759"/>
<keyword evidence="5" id="KW-0539">Nucleus</keyword>
<dbReference type="Pfam" id="PF00172">
    <property type="entry name" value="Zn_clus"/>
    <property type="match status" value="1"/>
</dbReference>
<evidence type="ECO:0000313" key="8">
    <source>
        <dbReference type="EMBL" id="KAE8161239.1"/>
    </source>
</evidence>
<dbReference type="InterPro" id="IPR007219">
    <property type="entry name" value="XnlR_reg_dom"/>
</dbReference>
<dbReference type="GO" id="GO:0008270">
    <property type="term" value="F:zinc ion binding"/>
    <property type="evidence" value="ECO:0007669"/>
    <property type="project" value="InterPro"/>
</dbReference>
<dbReference type="PROSITE" id="PS00463">
    <property type="entry name" value="ZN2_CY6_FUNGAL_1"/>
    <property type="match status" value="1"/>
</dbReference>
<feature type="region of interest" description="Disordered" evidence="6">
    <location>
        <begin position="60"/>
        <end position="125"/>
    </location>
</feature>
<dbReference type="AlphaFoldDB" id="A0A5N6URH6"/>
<keyword evidence="9" id="KW-1185">Reference proteome</keyword>
<evidence type="ECO:0000259" key="7">
    <source>
        <dbReference type="PROSITE" id="PS50048"/>
    </source>
</evidence>
<reference evidence="8 9" key="1">
    <citation type="submission" date="2019-04" db="EMBL/GenBank/DDBJ databases">
        <title>Friends and foes A comparative genomics study of 23 Aspergillus species from section Flavi.</title>
        <authorList>
            <consortium name="DOE Joint Genome Institute"/>
            <person name="Kjaerbolling I."/>
            <person name="Vesth T."/>
            <person name="Frisvad J.C."/>
            <person name="Nybo J.L."/>
            <person name="Theobald S."/>
            <person name="Kildgaard S."/>
            <person name="Isbrandt T."/>
            <person name="Kuo A."/>
            <person name="Sato A."/>
            <person name="Lyhne E.K."/>
            <person name="Kogle M.E."/>
            <person name="Wiebenga A."/>
            <person name="Kun R.S."/>
            <person name="Lubbers R.J."/>
            <person name="Makela M.R."/>
            <person name="Barry K."/>
            <person name="Chovatia M."/>
            <person name="Clum A."/>
            <person name="Daum C."/>
            <person name="Haridas S."/>
            <person name="He G."/>
            <person name="LaButti K."/>
            <person name="Lipzen A."/>
            <person name="Mondo S."/>
            <person name="Riley R."/>
            <person name="Salamov A."/>
            <person name="Simmons B.A."/>
            <person name="Magnuson J.K."/>
            <person name="Henrissat B."/>
            <person name="Mortensen U.H."/>
            <person name="Larsen T.O."/>
            <person name="Devries R.P."/>
            <person name="Grigoriev I.V."/>
            <person name="Machida M."/>
            <person name="Baker S.E."/>
            <person name="Andersen M.R."/>
        </authorList>
    </citation>
    <scope>NUCLEOTIDE SEQUENCE [LARGE SCALE GENOMIC DNA]</scope>
    <source>
        <strain evidence="8 9">CBS 117626</strain>
    </source>
</reference>
<evidence type="ECO:0000256" key="4">
    <source>
        <dbReference type="ARBA" id="ARBA00023163"/>
    </source>
</evidence>
<keyword evidence="4" id="KW-0804">Transcription</keyword>
<sequence>MSARRHRSAVACQHCRQRKVRCSYTVTGVPCIGCTQDGTECIIPQAKAQTTPRIRQVVPHIRQNGPENNPRIAEESRRSMPPRPSAPADAFTIAPITPQLERPKSVGSGNNINTSPEENRSLDEERTGAEIATAALGRNRRAGQAPFYTGESPGFGSVLDLCSPPQQPVQRHILLQPKRSTPLSAEDREYLQYKGVFNLPRSDTCDELLRAYFHHVHPILPVVDVTSVLSSYPSGESNQCNLLLLWSMFFVAANYISTDTWKREGYSSRKAMKYDMYSRAKCMHHNSEETDNTVLLQSALLLGFYHSEVDLHMKPWYWTGTAISLCQIMGLHRCPSSAWSNSSIPERQQRLWRRLWWSCFFRDRWLSLTMGRPLRIDLRDCDTVMPSSVDMLSDMTGLPEAVTSAYIPTDLPRLADCWVTMIHLSKLLGDVLSLSYRPLGPHPSLQQVEATEAEILLFQFPGNPTTTDRSRLATFYAYHLQLHYQALLITFYRPFITKAPEGLPAAQQQAWQSQIRNKMDTAALQTNSIVDNLAREKLLEFGGPMTPPLLVPAMQVHLLNCKSSDDFIRRLGLNKLELCMMILEQMQHTYPSASIFRGVFLGAIRQIFPDYMAQPSKPETSAPEYPIPQDAPLDDPAASMVISDDVIEALMNEASTSNFWETFNWM</sequence>
<dbReference type="EMBL" id="ML738645">
    <property type="protein sequence ID" value="KAE8161239.1"/>
    <property type="molecule type" value="Genomic_DNA"/>
</dbReference>
<dbReference type="InterPro" id="IPR036864">
    <property type="entry name" value="Zn2-C6_fun-type_DNA-bd_sf"/>
</dbReference>
<dbReference type="PROSITE" id="PS50048">
    <property type="entry name" value="ZN2_CY6_FUNGAL_2"/>
    <property type="match status" value="1"/>
</dbReference>
<accession>A0A5N6URH6</accession>
<protein>
    <submittedName>
        <fullName evidence="8">C6 transcription factor</fullName>
    </submittedName>
</protein>
<dbReference type="Pfam" id="PF04082">
    <property type="entry name" value="Fungal_trans"/>
    <property type="match status" value="1"/>
</dbReference>
<evidence type="ECO:0000256" key="6">
    <source>
        <dbReference type="SAM" id="MobiDB-lite"/>
    </source>
</evidence>
<dbReference type="CDD" id="cd12148">
    <property type="entry name" value="fungal_TF_MHR"/>
    <property type="match status" value="1"/>
</dbReference>
<dbReference type="GO" id="GO:0006351">
    <property type="term" value="P:DNA-templated transcription"/>
    <property type="evidence" value="ECO:0007669"/>
    <property type="project" value="InterPro"/>
</dbReference>
<keyword evidence="1" id="KW-0479">Metal-binding</keyword>
<evidence type="ECO:0000313" key="9">
    <source>
        <dbReference type="Proteomes" id="UP000326950"/>
    </source>
</evidence>
<feature type="compositionally biased region" description="Polar residues" evidence="6">
    <location>
        <begin position="107"/>
        <end position="116"/>
    </location>
</feature>
<organism evidence="8 9">
    <name type="scientific">Aspergillus tamarii</name>
    <dbReference type="NCBI Taxonomy" id="41984"/>
    <lineage>
        <taxon>Eukaryota</taxon>
        <taxon>Fungi</taxon>
        <taxon>Dikarya</taxon>
        <taxon>Ascomycota</taxon>
        <taxon>Pezizomycotina</taxon>
        <taxon>Eurotiomycetes</taxon>
        <taxon>Eurotiomycetidae</taxon>
        <taxon>Eurotiales</taxon>
        <taxon>Aspergillaceae</taxon>
        <taxon>Aspergillus</taxon>
        <taxon>Aspergillus subgen. Circumdati</taxon>
    </lineage>
</organism>
<dbReference type="InterPro" id="IPR052761">
    <property type="entry name" value="Fungal_Detox/Toxin_TFs"/>
</dbReference>
<dbReference type="Gene3D" id="4.10.240.10">
    <property type="entry name" value="Zn(2)-C6 fungal-type DNA-binding domain"/>
    <property type="match status" value="1"/>
</dbReference>
<dbReference type="GO" id="GO:0009893">
    <property type="term" value="P:positive regulation of metabolic process"/>
    <property type="evidence" value="ECO:0007669"/>
    <property type="project" value="UniProtKB-ARBA"/>
</dbReference>
<keyword evidence="2" id="KW-0805">Transcription regulation</keyword>